<evidence type="ECO:0000259" key="1">
    <source>
        <dbReference type="PROSITE" id="PS51272"/>
    </source>
</evidence>
<dbReference type="SMART" id="SM00635">
    <property type="entry name" value="BID_2"/>
    <property type="match status" value="4"/>
</dbReference>
<proteinExistence type="predicted"/>
<dbReference type="Pfam" id="PF00149">
    <property type="entry name" value="Metallophos"/>
    <property type="match status" value="1"/>
</dbReference>
<dbReference type="InterPro" id="IPR008964">
    <property type="entry name" value="Invasin/intimin_cell_adhesion"/>
</dbReference>
<dbReference type="SUPFAM" id="SSF56300">
    <property type="entry name" value="Metallo-dependent phosphatases"/>
    <property type="match status" value="1"/>
</dbReference>
<organism evidence="2 3">
    <name type="scientific">Paenibacillus catalpae</name>
    <dbReference type="NCBI Taxonomy" id="1045775"/>
    <lineage>
        <taxon>Bacteria</taxon>
        <taxon>Bacillati</taxon>
        <taxon>Bacillota</taxon>
        <taxon>Bacilli</taxon>
        <taxon>Bacillales</taxon>
        <taxon>Paenibacillaceae</taxon>
        <taxon>Paenibacillus</taxon>
    </lineage>
</organism>
<dbReference type="InterPro" id="IPR003343">
    <property type="entry name" value="Big_2"/>
</dbReference>
<dbReference type="PANTHER" id="PTHR40446">
    <property type="entry name" value="N-ACETYLGLUCOSAMINE-1-PHOSPHODIESTER ALPHA-N-ACETYLGLUCOSAMINIDASE"/>
    <property type="match status" value="1"/>
</dbReference>
<dbReference type="Pfam" id="PF00395">
    <property type="entry name" value="SLH"/>
    <property type="match status" value="3"/>
</dbReference>
<dbReference type="InterPro" id="IPR004843">
    <property type="entry name" value="Calcineurin-like_PHP"/>
</dbReference>
<dbReference type="Gene3D" id="2.60.120.430">
    <property type="entry name" value="Galactose-binding lectin"/>
    <property type="match status" value="1"/>
</dbReference>
<dbReference type="Pfam" id="PF19077">
    <property type="entry name" value="Big_13"/>
    <property type="match status" value="1"/>
</dbReference>
<sequence>MGNLINKYKITTAIALTVTAAFNLTFGSVAVRAESAPTDNMHVLTNEKISSGIQYTEEDISNYYNTGNRMRVNKLEINPADSYTTILSGKAADTVNAMETIGDQAQREILKGNQIVAGVNADMYDMSTGMPLGMMLKDGELITSQGPDEKSGSYRTSFYMNQDKKPGISPLHVEGSVTVNQTDYDVDLFNRNQGVSNAFVIDTADITRDHKLTHFYGDAQGNAAFALVRVDNFTGVIPGQEYSGSVENIYTADGFEIPEGYVALAGYGDKKAAIEAMAKGDEVNFRYDSFVDGTLNNNLATSVAFNTWLVRDGRALTADEMPDKTAFTTGPNARTALGIRADGSLIVVTVDKPSTAFNDSIGTSLPDLAKYLVDNGAINALNLDGGGSTEMIVRKAGGDRPVTVNHPSDNSSRVVTSSLLFASTATRTGNVGNVVVDKNVTLYQGSGYDFSYRVTDEFGNIIDNAANPVTWETTLGTIDEKGHYTAPKEPGSGEVTAVVNGVKGSAKVNVVDSFASIAFTANTSVVMKKDETRQFEFIAFDASGGKVIVDPSQAAWTLTGNIGTVSESGLVTATAEHGSGTLTATIGSQTITASISVGLKEQVIDDFETYPIEGYNLGGYGYGNVNQYAGSAGNSTMLSLSSDIKHSGKNSFKLDYDFSLWTKQLNGTLNWIPHWYTGSKWPDELAAQMDSTYKTDVYPKKFGVWVYGDGKAPWLRAIFKDGSNANKTVDLTSETQDVNWVGWKYVEVAIPQGWQLPIRLNYLYSVETDKSKAPYTGSIYFDDMKFLYTDEVTDFSGPEFTETTPSSSNVYSNTINFSTVIKDKLSGVNRDRITVKVNNTDQAYTFDETTGLLSFKLENLAAGDYNVFVEAYDLASNQSVPWIDKTYHVDLTPDTDAPTITKVTPTSDVTVKIPEPRVTFNLLDEKSKVASENISVKLNDIVLPVYYDANTGWGYAEPQSNLPDGKYTLTINATDNAGNKMPAYSDELNIASIAQPKDTDNFSISVIPDTHLSPFAEPIFKRAAASDSSLIIHTGDIVDDGSQAQYDSAAESTKWFGAKPFFVLAGNHEAFKNTLDIYFKTFGSPTMQFEFGDMQIIFLNSAFIQSITESDSTEFHYLEEVLAKNTKPNVLVVSHVVSRDTFGTAHEMNPEDVAKMESILGNYKKQHQNVEVFTLFGHLHTLQSWDVDGVKYFIGGNAANKTYVSHTDGDLLGNGTISVANGKMNYGFDPLLSSVYVKNDAILSGKMKAIVGSQVQMDLYGDFRVYPSQYVAQLNTHELVNIAWSSSDEKIASVDKNGVVTFHALGTAAITGTSGGKSNTVAVETVDPAGVKPVKLELLVDSVVKVGHTFIPTIKATDAYGAVYALNPKDVAFTFKNGNVEADEEGRLTGVNAGEEEITAKFGGLQAVAALTVVRESTGSIPGNPSTDDETYDLSKNSAVPADVFQKLSKAQGKTMTFVGSNYQWTVRAEDITNPAIADSLDLGVKLTPQASIGKVATPVQVNPEQVALGLALNHQGTLPGKMTLQVNAGDNYENKKVFLYAIHAADKTPVLQGEFTVDEDGRVSIPFTSSEAAEYVLTTQKLVDFTDSNSHWAKSSIYYLAHKDIVQGVSEHEFMPNKAITRGEFVKLIAGVAKADVSAYTSSTFADVSANAWYAPYVAWANKNGIVLGMNDATFAPNKNITREQMAVILVRMTDLLGYKLENSADMPAPFGDEAKISVYAIDAVKKAQRAGIIHGMPNNLFAPSNNTTRGETAKVLADLLQMMEK</sequence>
<feature type="domain" description="SLH" evidence="1">
    <location>
        <begin position="1642"/>
        <end position="1705"/>
    </location>
</feature>
<dbReference type="GO" id="GO:0016787">
    <property type="term" value="F:hydrolase activity"/>
    <property type="evidence" value="ECO:0007669"/>
    <property type="project" value="InterPro"/>
</dbReference>
<dbReference type="InterPro" id="IPR044016">
    <property type="entry name" value="Big_13"/>
</dbReference>
<keyword evidence="3" id="KW-1185">Reference proteome</keyword>
<dbReference type="Gene3D" id="3.60.21.10">
    <property type="match status" value="1"/>
</dbReference>
<dbReference type="PROSITE" id="PS51272">
    <property type="entry name" value="SLH"/>
    <property type="match status" value="3"/>
</dbReference>
<dbReference type="Pfam" id="PF09992">
    <property type="entry name" value="NAGPA"/>
    <property type="match status" value="1"/>
</dbReference>
<dbReference type="Proteomes" id="UP000198855">
    <property type="component" value="Unassembled WGS sequence"/>
</dbReference>
<dbReference type="Pfam" id="PF02368">
    <property type="entry name" value="Big_2"/>
    <property type="match status" value="1"/>
</dbReference>
<reference evidence="3" key="1">
    <citation type="submission" date="2016-10" db="EMBL/GenBank/DDBJ databases">
        <authorList>
            <person name="Varghese N."/>
            <person name="Submissions S."/>
        </authorList>
    </citation>
    <scope>NUCLEOTIDE SEQUENCE [LARGE SCALE GENOMIC DNA]</scope>
    <source>
        <strain evidence="3">CGMCC 1.10784</strain>
    </source>
</reference>
<gene>
    <name evidence="2" type="ORF">SAMN05216378_2043</name>
</gene>
<dbReference type="Gene3D" id="2.60.40.10">
    <property type="entry name" value="Immunoglobulins"/>
    <property type="match status" value="1"/>
</dbReference>
<evidence type="ECO:0000313" key="3">
    <source>
        <dbReference type="Proteomes" id="UP000198855"/>
    </source>
</evidence>
<feature type="domain" description="SLH" evidence="1">
    <location>
        <begin position="1709"/>
        <end position="1767"/>
    </location>
</feature>
<dbReference type="InterPro" id="IPR029052">
    <property type="entry name" value="Metallo-depent_PP-like"/>
</dbReference>
<dbReference type="EMBL" id="FOMT01000002">
    <property type="protein sequence ID" value="SFE03247.1"/>
    <property type="molecule type" value="Genomic_DNA"/>
</dbReference>
<dbReference type="SUPFAM" id="SSF49373">
    <property type="entry name" value="Invasin/intimin cell-adhesion fragments"/>
    <property type="match status" value="1"/>
</dbReference>
<protein>
    <submittedName>
        <fullName evidence="2">Ig-like domain (Group 2)</fullName>
    </submittedName>
</protein>
<name>A0A1I1X7C1_9BACL</name>
<dbReference type="InterPro" id="IPR001119">
    <property type="entry name" value="SLH_dom"/>
</dbReference>
<feature type="domain" description="SLH" evidence="1">
    <location>
        <begin position="1581"/>
        <end position="1641"/>
    </location>
</feature>
<dbReference type="InterPro" id="IPR013783">
    <property type="entry name" value="Ig-like_fold"/>
</dbReference>
<dbReference type="Gene3D" id="2.60.40.1080">
    <property type="match status" value="1"/>
</dbReference>
<dbReference type="STRING" id="1045775.SAMN05216378_2043"/>
<dbReference type="InterPro" id="IPR018711">
    <property type="entry name" value="NAGPA"/>
</dbReference>
<dbReference type="RefSeq" id="WP_175532807.1">
    <property type="nucleotide sequence ID" value="NZ_FOMT01000002.1"/>
</dbReference>
<accession>A0A1I1X7C1</accession>
<evidence type="ECO:0000313" key="2">
    <source>
        <dbReference type="EMBL" id="SFE03247.1"/>
    </source>
</evidence>
<dbReference type="PANTHER" id="PTHR40446:SF2">
    <property type="entry name" value="N-ACETYLGLUCOSAMINE-1-PHOSPHODIESTER ALPHA-N-ACETYLGLUCOSAMINIDASE"/>
    <property type="match status" value="1"/>
</dbReference>